<gene>
    <name evidence="5" type="ORF">EVOR1521_LOCUS18824</name>
</gene>
<proteinExistence type="predicted"/>
<dbReference type="PANTHER" id="PTHR24198:SF165">
    <property type="entry name" value="ANKYRIN REPEAT-CONTAINING PROTEIN-RELATED"/>
    <property type="match status" value="1"/>
</dbReference>
<dbReference type="Gene3D" id="1.25.40.20">
    <property type="entry name" value="Ankyrin repeat-containing domain"/>
    <property type="match status" value="1"/>
</dbReference>
<dbReference type="Pfam" id="PF12796">
    <property type="entry name" value="Ank_2"/>
    <property type="match status" value="1"/>
</dbReference>
<feature type="compositionally biased region" description="Basic and acidic residues" evidence="4">
    <location>
        <begin position="74"/>
        <end position="83"/>
    </location>
</feature>
<dbReference type="PROSITE" id="PS50088">
    <property type="entry name" value="ANK_REPEAT"/>
    <property type="match status" value="1"/>
</dbReference>
<accession>A0AA36N9C5</accession>
<feature type="region of interest" description="Disordered" evidence="4">
    <location>
        <begin position="1"/>
        <end position="53"/>
    </location>
</feature>
<organism evidence="5 6">
    <name type="scientific">Effrenium voratum</name>
    <dbReference type="NCBI Taxonomy" id="2562239"/>
    <lineage>
        <taxon>Eukaryota</taxon>
        <taxon>Sar</taxon>
        <taxon>Alveolata</taxon>
        <taxon>Dinophyceae</taxon>
        <taxon>Suessiales</taxon>
        <taxon>Symbiodiniaceae</taxon>
        <taxon>Effrenium</taxon>
    </lineage>
</organism>
<dbReference type="AlphaFoldDB" id="A0AA36N9C5"/>
<sequence length="322" mass="34972">MSESEAEADEKPKADADAADTAADSADEAVEAADATDTSAADAADADAADSDAAANVAVAVEGVTGKGEVTSPKNKEKREKPPDGLIWASLHNSKATESRLKHVKVLVPKDLNVTEIRRFTCGKVGCPFREFQLEIDGKQMWAGREQPFLNVECECRVKWRRVNRLARLMQQKKIGGINGLCRQNGRTVLHHIALNGDVELFREVLNDPNADDNLINVRDKLGDTALTLASITGYIEIASACLEQEADVEVHNGKGRTALLLAAEHGHSDVVQSLLMMKAKLDPGKGTTCPSAMYLAQLNQRDGVVKTILRYLKDNEGDDEW</sequence>
<feature type="repeat" description="ANK" evidence="3">
    <location>
        <begin position="255"/>
        <end position="287"/>
    </location>
</feature>
<dbReference type="EMBL" id="CAUJNA010002746">
    <property type="protein sequence ID" value="CAJ1394088.1"/>
    <property type="molecule type" value="Genomic_DNA"/>
</dbReference>
<evidence type="ECO:0000256" key="1">
    <source>
        <dbReference type="ARBA" id="ARBA00022737"/>
    </source>
</evidence>
<dbReference type="InterPro" id="IPR036770">
    <property type="entry name" value="Ankyrin_rpt-contain_sf"/>
</dbReference>
<evidence type="ECO:0000313" key="6">
    <source>
        <dbReference type="Proteomes" id="UP001178507"/>
    </source>
</evidence>
<keyword evidence="6" id="KW-1185">Reference proteome</keyword>
<protein>
    <submittedName>
        <fullName evidence="5">Uncharacterized protein</fullName>
    </submittedName>
</protein>
<dbReference type="SMART" id="SM00248">
    <property type="entry name" value="ANK"/>
    <property type="match status" value="3"/>
</dbReference>
<keyword evidence="1" id="KW-0677">Repeat</keyword>
<evidence type="ECO:0000256" key="2">
    <source>
        <dbReference type="ARBA" id="ARBA00023043"/>
    </source>
</evidence>
<dbReference type="Proteomes" id="UP001178507">
    <property type="component" value="Unassembled WGS sequence"/>
</dbReference>
<dbReference type="PANTHER" id="PTHR24198">
    <property type="entry name" value="ANKYRIN REPEAT AND PROTEIN KINASE DOMAIN-CONTAINING PROTEIN"/>
    <property type="match status" value="1"/>
</dbReference>
<name>A0AA36N9C5_9DINO</name>
<keyword evidence="2 3" id="KW-0040">ANK repeat</keyword>
<dbReference type="SUPFAM" id="SSF48403">
    <property type="entry name" value="Ankyrin repeat"/>
    <property type="match status" value="1"/>
</dbReference>
<evidence type="ECO:0000256" key="3">
    <source>
        <dbReference type="PROSITE-ProRule" id="PRU00023"/>
    </source>
</evidence>
<feature type="compositionally biased region" description="Low complexity" evidence="4">
    <location>
        <begin position="32"/>
        <end position="43"/>
    </location>
</feature>
<evidence type="ECO:0000313" key="5">
    <source>
        <dbReference type="EMBL" id="CAJ1394088.1"/>
    </source>
</evidence>
<feature type="region of interest" description="Disordered" evidence="4">
    <location>
        <begin position="66"/>
        <end position="86"/>
    </location>
</feature>
<evidence type="ECO:0000256" key="4">
    <source>
        <dbReference type="SAM" id="MobiDB-lite"/>
    </source>
</evidence>
<dbReference type="InterPro" id="IPR002110">
    <property type="entry name" value="Ankyrin_rpt"/>
</dbReference>
<comment type="caution">
    <text evidence="5">The sequence shown here is derived from an EMBL/GenBank/DDBJ whole genome shotgun (WGS) entry which is preliminary data.</text>
</comment>
<dbReference type="PROSITE" id="PS50297">
    <property type="entry name" value="ANK_REP_REGION"/>
    <property type="match status" value="1"/>
</dbReference>
<reference evidence="5" key="1">
    <citation type="submission" date="2023-08" db="EMBL/GenBank/DDBJ databases">
        <authorList>
            <person name="Chen Y."/>
            <person name="Shah S."/>
            <person name="Dougan E. K."/>
            <person name="Thang M."/>
            <person name="Chan C."/>
        </authorList>
    </citation>
    <scope>NUCLEOTIDE SEQUENCE</scope>
</reference>